<dbReference type="Proteomes" id="UP000007730">
    <property type="component" value="Plasmid pOC167"/>
</dbReference>
<reference evidence="1 2" key="1">
    <citation type="journal article" date="2011" name="J. Bacteriol.">
        <title>Complete genome sequences of the chemolithoautotrophic Oligotropha carboxidovorans strains OM4 and OM5.</title>
        <authorList>
            <person name="Volland S."/>
            <person name="Rachinger M."/>
            <person name="Strittmatter A."/>
            <person name="Daniel R."/>
            <person name="Gottschalk G."/>
            <person name="Meyer O."/>
        </authorList>
    </citation>
    <scope>NUCLEOTIDE SEQUENCE [LARGE SCALE GENOMIC DNA]</scope>
    <source>
        <strain evidence="2">ATCC 49405 / DSM 1227 / KCTC 32145 / OM5</strain>
        <plasmid evidence="1">pOC167</plasmid>
    </source>
</reference>
<accession>F8C1K9</accession>
<keyword evidence="1" id="KW-0614">Plasmid</keyword>
<dbReference type="PATRIC" id="fig|504832.7.peg.3833"/>
<dbReference type="KEGG" id="ocg:OCA5_pOC16701280"/>
<geneLocation type="plasmid" evidence="1 2">
    <name>pOC167</name>
</geneLocation>
<protein>
    <submittedName>
        <fullName evidence="1">Uncharacterized protein</fullName>
    </submittedName>
</protein>
<dbReference type="EMBL" id="CP002828">
    <property type="protein sequence ID" value="AEI08324.1"/>
    <property type="molecule type" value="Genomic_DNA"/>
</dbReference>
<dbReference type="HOGENOM" id="CLU_110120_0_0_5"/>
<keyword evidence="2" id="KW-1185">Reference proteome</keyword>
<dbReference type="OrthoDB" id="8127200at2"/>
<dbReference type="AlphaFoldDB" id="F8C1K9"/>
<name>F8C1K9_AFIC5</name>
<organism evidence="1 2">
    <name type="scientific">Afipia carboxidovorans (strain ATCC 49405 / DSM 1227 / KCTC 32145 / OM5)</name>
    <name type="common">Oligotropha carboxidovorans</name>
    <dbReference type="NCBI Taxonomy" id="504832"/>
    <lineage>
        <taxon>Bacteria</taxon>
        <taxon>Pseudomonadati</taxon>
        <taxon>Pseudomonadota</taxon>
        <taxon>Alphaproteobacteria</taxon>
        <taxon>Hyphomicrobiales</taxon>
        <taxon>Nitrobacteraceae</taxon>
        <taxon>Afipia</taxon>
    </lineage>
</organism>
<gene>
    <name evidence="1" type="ordered locus">OCA5_pOC16701280</name>
</gene>
<sequence>MRGKSTSTGQRQYIRCYNAHARRWQVGWCCASVLIAGLMMAGLSTGARAQSLTPNPGTWRPMSYTNLQKPSPQSATYSDIWKDAIDANNRAYMARGDQRFSDGNAPATEAHFVIWSATKSVVLSILNTVTGCTLKELRAAAGATVKLCPLRIAVYEGLQVRVLNGGRACFLELAPLVAGAGVTPQAASYASYDVVTKTVKTGLIIDHQAVDGCSQNIALYPP</sequence>
<dbReference type="eggNOG" id="ENOG50336HY">
    <property type="taxonomic scope" value="Bacteria"/>
</dbReference>
<proteinExistence type="predicted"/>
<evidence type="ECO:0000313" key="2">
    <source>
        <dbReference type="Proteomes" id="UP000007730"/>
    </source>
</evidence>
<evidence type="ECO:0000313" key="1">
    <source>
        <dbReference type="EMBL" id="AEI08324.1"/>
    </source>
</evidence>